<dbReference type="Proteomes" id="UP001153636">
    <property type="component" value="Chromosome 1"/>
</dbReference>
<gene>
    <name evidence="1" type="ORF">PSYICH_LOCUS1281</name>
</gene>
<dbReference type="EMBL" id="OV651813">
    <property type="protein sequence ID" value="CAH1099414.1"/>
    <property type="molecule type" value="Genomic_DNA"/>
</dbReference>
<protein>
    <submittedName>
        <fullName evidence="1">Uncharacterized protein</fullName>
    </submittedName>
</protein>
<dbReference type="AlphaFoldDB" id="A0A9P0CHR5"/>
<evidence type="ECO:0000313" key="1">
    <source>
        <dbReference type="EMBL" id="CAH1099414.1"/>
    </source>
</evidence>
<organism evidence="1 2">
    <name type="scientific">Psylliodes chrysocephalus</name>
    <dbReference type="NCBI Taxonomy" id="3402493"/>
    <lineage>
        <taxon>Eukaryota</taxon>
        <taxon>Metazoa</taxon>
        <taxon>Ecdysozoa</taxon>
        <taxon>Arthropoda</taxon>
        <taxon>Hexapoda</taxon>
        <taxon>Insecta</taxon>
        <taxon>Pterygota</taxon>
        <taxon>Neoptera</taxon>
        <taxon>Endopterygota</taxon>
        <taxon>Coleoptera</taxon>
        <taxon>Polyphaga</taxon>
        <taxon>Cucujiformia</taxon>
        <taxon>Chrysomeloidea</taxon>
        <taxon>Chrysomelidae</taxon>
        <taxon>Galerucinae</taxon>
        <taxon>Alticini</taxon>
        <taxon>Psylliodes</taxon>
    </lineage>
</organism>
<dbReference type="OrthoDB" id="6779418at2759"/>
<proteinExistence type="predicted"/>
<reference evidence="1" key="1">
    <citation type="submission" date="2022-01" db="EMBL/GenBank/DDBJ databases">
        <authorList>
            <person name="King R."/>
        </authorList>
    </citation>
    <scope>NUCLEOTIDE SEQUENCE</scope>
</reference>
<sequence length="138" mass="15916">MELAYAHHTDRRNGYGWCQQVPTGADRCRQMPTDADRCRQKKYMDLPSIPSQPDDSLGENHDENIENIWESPIITQDPAVQDHAVENMPVEELSRYLKNDNIVVHKRLISFVQSPPDNIDILEDILDKSPTFHGTGWF</sequence>
<name>A0A9P0CHR5_9CUCU</name>
<accession>A0A9P0CHR5</accession>
<keyword evidence="2" id="KW-1185">Reference proteome</keyword>
<evidence type="ECO:0000313" key="2">
    <source>
        <dbReference type="Proteomes" id="UP001153636"/>
    </source>
</evidence>